<evidence type="ECO:0000256" key="7">
    <source>
        <dbReference type="ARBA" id="ARBA00022670"/>
    </source>
</evidence>
<keyword evidence="8" id="KW-0165">Cleavage on pair of basic residues</keyword>
<dbReference type="InterPro" id="IPR018097">
    <property type="entry name" value="EGF_Ca-bd_CS"/>
</dbReference>
<dbReference type="Gene3D" id="2.40.10.10">
    <property type="entry name" value="Trypsin-like serine proteases"/>
    <property type="match status" value="2"/>
</dbReference>
<dbReference type="GO" id="GO:0005509">
    <property type="term" value="F:calcium ion binding"/>
    <property type="evidence" value="ECO:0007669"/>
    <property type="project" value="InterPro"/>
</dbReference>
<sequence length="438" mass="49308">MAAGRRTCGISTTCPCASTSGMWRLTGLLLFVATWGISSTPAPLDSVFSSSERAHQVLRIRKRANSFLEELRPSSLERECVEEICDFEEAKEIFQNVDDTLAFWSKHVDGDQCLVLPLEHPCSSLCCGHGTCIDGIGSFSCDCRSGWEGRFCQRVKFPCGRPWRRIEKKRSHLKRRDTEDQEDQVDPRLIDGKMTRRGDSPWQVVLLDSKKKLACGAVLIHPSWVLTAAHCMEESKKLLVRLGEYDLRRWEKWELDLDIEEVFIHPNYTKSTTDNDIALLRLAQPATLSQTIVPICLPDSGLAERELTQAGQETLVTGWGYHSSREKEAKRNRTFILNFIKIPVVPRNECSEVMSNMVSENMLCAGILGDRQDACEGDSGGPMVASFHGTWFLVGLVSWGEGCGLLHNYGVYTKVSRYLDWIHGHIRDKEALAKSRAP</sequence>
<evidence type="ECO:0000256" key="10">
    <source>
        <dbReference type="ARBA" id="ARBA00022801"/>
    </source>
</evidence>
<keyword evidence="6 28" id="KW-0245">EGF-like domain</keyword>
<evidence type="ECO:0000256" key="5">
    <source>
        <dbReference type="ARBA" id="ARBA00022525"/>
    </source>
</evidence>
<dbReference type="FunFam" id="2.40.10.10:FF:000256">
    <property type="entry name" value="Vitamin K-dependent protein C"/>
    <property type="match status" value="1"/>
</dbReference>
<feature type="disulfide bond" evidence="28">
    <location>
        <begin position="143"/>
        <end position="152"/>
    </location>
</feature>
<reference evidence="35" key="1">
    <citation type="journal article" date="2007" name="Science">
        <title>Evolutionary and biomedical insights from the rhesus macaque genome.</title>
        <authorList>
            <person name="Gibbs R.A."/>
            <person name="Rogers J."/>
            <person name="Katze M.G."/>
            <person name="Bumgarner R."/>
            <person name="Weinstock G.M."/>
            <person name="Mardis E.R."/>
            <person name="Remington K.A."/>
            <person name="Strausberg R.L."/>
            <person name="Venter J.C."/>
            <person name="Wilson R.K."/>
            <person name="Batzer M.A."/>
            <person name="Bustamante C.D."/>
            <person name="Eichler E.E."/>
            <person name="Hahn M.W."/>
            <person name="Hardison R.C."/>
            <person name="Makova K.D."/>
            <person name="Miller W."/>
            <person name="Milosavljevic A."/>
            <person name="Palermo R.E."/>
            <person name="Siepel A."/>
            <person name="Sikela J.M."/>
            <person name="Attaway T."/>
            <person name="Bell S."/>
            <person name="Bernard K.E."/>
            <person name="Buhay C.J."/>
            <person name="Chandrabose M.N."/>
            <person name="Dao M."/>
            <person name="Davis C."/>
            <person name="Delehaunty K.D."/>
            <person name="Ding Y."/>
            <person name="Dinh H.H."/>
            <person name="Dugan-Rocha S."/>
            <person name="Fulton L.A."/>
            <person name="Gabisi R.A."/>
            <person name="Garner T.T."/>
            <person name="Godfrey J."/>
            <person name="Hawes A.C."/>
            <person name="Hernandez J."/>
            <person name="Hines S."/>
            <person name="Holder M."/>
            <person name="Hume J."/>
            <person name="Jhangiani S.N."/>
            <person name="Joshi V."/>
            <person name="Khan Z.M."/>
            <person name="Kirkness E.F."/>
            <person name="Cree A."/>
            <person name="Fowler R.G."/>
            <person name="Lee S."/>
            <person name="Lewis L.R."/>
            <person name="Li Z."/>
            <person name="Liu Y.-S."/>
            <person name="Moore S.M."/>
            <person name="Muzny D."/>
            <person name="Nazareth L.V."/>
            <person name="Ngo D.N."/>
            <person name="Okwuonu G.O."/>
            <person name="Pai G."/>
            <person name="Parker D."/>
            <person name="Paul H.A."/>
            <person name="Pfannkoch C."/>
            <person name="Pohl C.S."/>
            <person name="Rogers Y.-H.C."/>
            <person name="Ruiz S.J."/>
            <person name="Sabo A."/>
            <person name="Santibanez J."/>
            <person name="Schneider B.W."/>
            <person name="Smith S.M."/>
            <person name="Sodergren E."/>
            <person name="Svatek A.F."/>
            <person name="Utterback T.R."/>
            <person name="Vattathil S."/>
            <person name="Warren W."/>
            <person name="White C.S."/>
            <person name="Chinwalla A.T."/>
            <person name="Feng Y."/>
            <person name="Halpern A.L."/>
            <person name="Hillier L.W."/>
            <person name="Huang X."/>
            <person name="Minx P."/>
            <person name="Nelson J.O."/>
            <person name="Pepin K.H."/>
            <person name="Qin X."/>
            <person name="Sutton G.G."/>
            <person name="Venter E."/>
            <person name="Walenz B.P."/>
            <person name="Wallis J.W."/>
            <person name="Worley K.C."/>
            <person name="Yang S.-P."/>
            <person name="Jones S.M."/>
            <person name="Marra M.A."/>
            <person name="Rocchi M."/>
            <person name="Schein J.E."/>
            <person name="Baertsch R."/>
            <person name="Clarke L."/>
            <person name="Csuros M."/>
            <person name="Glasscock J."/>
            <person name="Harris R.A."/>
            <person name="Havlak P."/>
            <person name="Jackson A.R."/>
            <person name="Jiang H."/>
            <person name="Liu Y."/>
            <person name="Messina D.N."/>
            <person name="Shen Y."/>
            <person name="Song H.X.-Z."/>
            <person name="Wylie T."/>
            <person name="Zhang L."/>
            <person name="Birney E."/>
            <person name="Han K."/>
            <person name="Konkel M.K."/>
            <person name="Lee J."/>
            <person name="Smit A.F.A."/>
            <person name="Ullmer B."/>
            <person name="Wang H."/>
            <person name="Xing J."/>
            <person name="Burhans R."/>
            <person name="Cheng Z."/>
            <person name="Karro J.E."/>
            <person name="Ma J."/>
            <person name="Raney B."/>
            <person name="She X."/>
            <person name="Cox M.J."/>
            <person name="Demuth J.P."/>
            <person name="Dumas L.J."/>
            <person name="Han S.-G."/>
            <person name="Hopkins J."/>
            <person name="Karimpour-Fard A."/>
            <person name="Kim Y.H."/>
            <person name="Pollack J.R."/>
            <person name="Vinar T."/>
            <person name="Addo-Quaye C."/>
            <person name="Degenhardt J."/>
            <person name="Denby A."/>
            <person name="Hubisz M.J."/>
            <person name="Indap A."/>
            <person name="Kosiol C."/>
            <person name="Lahn B.T."/>
            <person name="Lawson H.A."/>
            <person name="Marklein A."/>
            <person name="Nielsen R."/>
            <person name="Vallender E.J."/>
            <person name="Clark A.G."/>
            <person name="Ferguson B."/>
            <person name="Hernandez R.D."/>
            <person name="Hirani K."/>
            <person name="Kehrer-Sawatzki H."/>
            <person name="Kolb J."/>
            <person name="Patil S."/>
            <person name="Pu L.-L."/>
            <person name="Ren Y."/>
            <person name="Smith D.G."/>
            <person name="Wheeler D.A."/>
            <person name="Schenck I."/>
            <person name="Ball E.V."/>
            <person name="Chen R."/>
            <person name="Cooper D.N."/>
            <person name="Giardine B."/>
            <person name="Hsu F."/>
            <person name="Kent W.J."/>
            <person name="Lesk A."/>
            <person name="Nelson D.L."/>
            <person name="O'brien W.E."/>
            <person name="Pruefer K."/>
            <person name="Stenson P.D."/>
            <person name="Wallace J.C."/>
            <person name="Ke H."/>
            <person name="Liu X.-M."/>
            <person name="Wang P."/>
            <person name="Xiang A.P."/>
            <person name="Yang F."/>
            <person name="Barber G.P."/>
            <person name="Haussler D."/>
            <person name="Karolchik D."/>
            <person name="Kern A.D."/>
            <person name="Kuhn R.M."/>
            <person name="Smith K.E."/>
            <person name="Zwieg A.S."/>
        </authorList>
    </citation>
    <scope>NUCLEOTIDE SEQUENCE [LARGE SCALE GENOMIC DNA]</scope>
    <source>
        <strain evidence="35">17573</strain>
    </source>
</reference>
<keyword evidence="9" id="KW-0356">Hemostasis</keyword>
<dbReference type="SUPFAM" id="SSF50494">
    <property type="entry name" value="Trypsin-like serine proteases"/>
    <property type="match status" value="1"/>
</dbReference>
<dbReference type="PROSITE" id="PS01187">
    <property type="entry name" value="EGF_CA"/>
    <property type="match status" value="1"/>
</dbReference>
<dbReference type="InterPro" id="IPR001881">
    <property type="entry name" value="EGF-like_Ca-bd_dom"/>
</dbReference>
<dbReference type="FunFam" id="2.40.10.10:FF:000365">
    <property type="match status" value="1"/>
</dbReference>
<dbReference type="GO" id="GO:0005576">
    <property type="term" value="C:extracellular region"/>
    <property type="evidence" value="ECO:0007669"/>
    <property type="project" value="UniProtKB-SubCell"/>
</dbReference>
<reference evidence="34" key="3">
    <citation type="submission" date="2025-08" db="UniProtKB">
        <authorList>
            <consortium name="Ensembl"/>
        </authorList>
    </citation>
    <scope>IDENTIFICATION</scope>
    <source>
        <strain evidence="34">17573</strain>
    </source>
</reference>
<evidence type="ECO:0000256" key="25">
    <source>
        <dbReference type="ARBA" id="ARBA00042403"/>
    </source>
</evidence>
<evidence type="ECO:0000256" key="30">
    <source>
        <dbReference type="SAM" id="SignalP"/>
    </source>
</evidence>
<dbReference type="PANTHER" id="PTHR24278:SF0">
    <property type="entry name" value="VITAMIN K-DEPENDENT PROTEIN C"/>
    <property type="match status" value="1"/>
</dbReference>
<keyword evidence="30" id="KW-0732">Signal</keyword>
<reference evidence="34" key="2">
    <citation type="submission" date="2019-01" db="EMBL/GenBank/DDBJ databases">
        <authorList>
            <person name="Graves T."/>
            <person name="Eichler E.E."/>
            <person name="Wilson R.K."/>
        </authorList>
    </citation>
    <scope>NUCLEOTIDE SEQUENCE [LARGE SCALE GENOMIC DNA]</scope>
    <source>
        <strain evidence="34">17573</strain>
    </source>
</reference>
<evidence type="ECO:0000256" key="22">
    <source>
        <dbReference type="ARBA" id="ARBA00038995"/>
    </source>
</evidence>
<dbReference type="PROSITE" id="PS01186">
    <property type="entry name" value="EGF_2"/>
    <property type="match status" value="1"/>
</dbReference>
<dbReference type="GO" id="GO:0005783">
    <property type="term" value="C:endoplasmic reticulum"/>
    <property type="evidence" value="ECO:0007669"/>
    <property type="project" value="UniProtKB-SubCell"/>
</dbReference>
<evidence type="ECO:0000256" key="27">
    <source>
        <dbReference type="PIRSR" id="PIRSR001143-1"/>
    </source>
</evidence>
<dbReference type="SMART" id="SM00020">
    <property type="entry name" value="Tryp_SPc"/>
    <property type="match status" value="1"/>
</dbReference>
<evidence type="ECO:0000256" key="21">
    <source>
        <dbReference type="ARBA" id="ARBA00037553"/>
    </source>
</evidence>
<name>A0A5F8A509_MACMU</name>
<keyword evidence="18" id="KW-0325">Glycoprotein</keyword>
<keyword evidence="19" id="KW-0379">Hydroxylation</keyword>
<dbReference type="Proteomes" id="UP000006718">
    <property type="component" value="Chromosome 12"/>
</dbReference>
<dbReference type="EC" id="3.4.21.69" evidence="22"/>
<dbReference type="PANTHER" id="PTHR24278">
    <property type="entry name" value="COAGULATION FACTOR"/>
    <property type="match status" value="1"/>
</dbReference>
<dbReference type="ExpressionAtlas" id="A0A5F8A509">
    <property type="expression patterns" value="baseline"/>
</dbReference>
<evidence type="ECO:0000256" key="18">
    <source>
        <dbReference type="ARBA" id="ARBA00023180"/>
    </source>
</evidence>
<evidence type="ECO:0000256" key="14">
    <source>
        <dbReference type="ARBA" id="ARBA00023034"/>
    </source>
</evidence>
<dbReference type="PROSITE" id="PS50026">
    <property type="entry name" value="EGF_3"/>
    <property type="match status" value="1"/>
</dbReference>
<dbReference type="SUPFAM" id="SSF57630">
    <property type="entry name" value="GLA-domain"/>
    <property type="match status" value="1"/>
</dbReference>
<keyword evidence="15" id="KW-0094">Blood coagulation</keyword>
<dbReference type="PROSITE" id="PS00011">
    <property type="entry name" value="GLA_1"/>
    <property type="match status" value="1"/>
</dbReference>
<dbReference type="Gene3D" id="4.10.740.10">
    <property type="entry name" value="Coagulation Factor IX"/>
    <property type="match status" value="1"/>
</dbReference>
<dbReference type="PROSITE" id="PS00135">
    <property type="entry name" value="TRYPSIN_SER"/>
    <property type="match status" value="1"/>
</dbReference>
<organism evidence="34 35">
    <name type="scientific">Macaca mulatta</name>
    <name type="common">Rhesus macaque</name>
    <dbReference type="NCBI Taxonomy" id="9544"/>
    <lineage>
        <taxon>Eukaryota</taxon>
        <taxon>Metazoa</taxon>
        <taxon>Chordata</taxon>
        <taxon>Craniata</taxon>
        <taxon>Vertebrata</taxon>
        <taxon>Euteleostomi</taxon>
        <taxon>Mammalia</taxon>
        <taxon>Eutheria</taxon>
        <taxon>Euarchontoglires</taxon>
        <taxon>Primates</taxon>
        <taxon>Haplorrhini</taxon>
        <taxon>Catarrhini</taxon>
        <taxon>Cercopithecidae</taxon>
        <taxon>Cercopithecinae</taxon>
        <taxon>Macaca</taxon>
    </lineage>
</organism>
<dbReference type="VEuPathDB" id="HostDB:ENSMMUG00000049035"/>
<proteinExistence type="predicted"/>
<comment type="caution">
    <text evidence="28">Lacks conserved residue(s) required for the propagation of feature annotation.</text>
</comment>
<evidence type="ECO:0000256" key="8">
    <source>
        <dbReference type="ARBA" id="ARBA00022685"/>
    </source>
</evidence>
<dbReference type="CDD" id="cd00054">
    <property type="entry name" value="EGF_CA"/>
    <property type="match status" value="1"/>
</dbReference>
<dbReference type="GeneTree" id="ENSGT00940000154505"/>
<dbReference type="PROSITE" id="PS00134">
    <property type="entry name" value="TRYPSIN_HIS"/>
    <property type="match status" value="1"/>
</dbReference>
<dbReference type="FunFam" id="2.10.25.10:FF:000567">
    <property type="entry name" value="Vitamin K-dependent protein C"/>
    <property type="match status" value="1"/>
</dbReference>
<keyword evidence="7 29" id="KW-0645">Protease</keyword>
<dbReference type="GO" id="GO:0004252">
    <property type="term" value="F:serine-type endopeptidase activity"/>
    <property type="evidence" value="ECO:0007669"/>
    <property type="project" value="UniProtKB-EC"/>
</dbReference>
<dbReference type="Pfam" id="PF00594">
    <property type="entry name" value="Gla"/>
    <property type="match status" value="1"/>
</dbReference>
<evidence type="ECO:0000259" key="32">
    <source>
        <dbReference type="PROSITE" id="PS50240"/>
    </source>
</evidence>
<dbReference type="Gene3D" id="2.10.25.10">
    <property type="entry name" value="Laminin"/>
    <property type="match status" value="1"/>
</dbReference>
<feature type="active site" description="Charge relay system" evidence="27">
    <location>
        <position position="379"/>
    </location>
</feature>
<evidence type="ECO:0000256" key="26">
    <source>
        <dbReference type="ARBA" id="ARBA00042906"/>
    </source>
</evidence>
<comment type="function">
    <text evidence="21">Protein C is a vitamin K-dependent serine protease that regulates blood coagulation by inactivating factors Va and VIIIa in the presence of calcium ions and phospholipids. Exerts a protective effect on the endothelial cell barrier function.</text>
</comment>
<dbReference type="InterPro" id="IPR033116">
    <property type="entry name" value="TRYPSIN_SER"/>
</dbReference>
<dbReference type="InterPro" id="IPR001254">
    <property type="entry name" value="Trypsin_dom"/>
</dbReference>
<dbReference type="InterPro" id="IPR018114">
    <property type="entry name" value="TRYPSIN_HIS"/>
</dbReference>
<reference evidence="34" key="4">
    <citation type="submission" date="2025-09" db="UniProtKB">
        <authorList>
            <consortium name="Ensembl"/>
        </authorList>
    </citation>
    <scope>IDENTIFICATION</scope>
    <source>
        <strain evidence="34">17573</strain>
    </source>
</reference>
<dbReference type="InterPro" id="IPR050442">
    <property type="entry name" value="Peptidase_S1_coag_factors"/>
</dbReference>
<feature type="active site" description="Charge relay system" evidence="27">
    <location>
        <position position="276"/>
    </location>
</feature>
<dbReference type="PROSITE" id="PS50240">
    <property type="entry name" value="TRYPSIN_DOM"/>
    <property type="match status" value="1"/>
</dbReference>
<dbReference type="Bgee" id="ENSMMUG00000049035">
    <property type="expression patterns" value="Expressed in liver and 16 other cell types or tissues"/>
</dbReference>
<dbReference type="InterPro" id="IPR001314">
    <property type="entry name" value="Peptidase_S1A"/>
</dbReference>
<feature type="domain" description="EGF-like" evidence="31">
    <location>
        <begin position="118"/>
        <end position="153"/>
    </location>
</feature>
<keyword evidence="17 28" id="KW-1015">Disulfide bond</keyword>
<dbReference type="InterPro" id="IPR000294">
    <property type="entry name" value="GLA_domain"/>
</dbReference>
<dbReference type="GO" id="GO:0006508">
    <property type="term" value="P:proteolysis"/>
    <property type="evidence" value="ECO:0007669"/>
    <property type="project" value="UniProtKB-KW"/>
</dbReference>
<gene>
    <name evidence="34" type="primary">PROC</name>
</gene>
<comment type="catalytic activity">
    <reaction evidence="20">
        <text>Degradation of blood coagulation factors Va and VIIIa.</text>
        <dbReference type="EC" id="3.4.21.69"/>
    </reaction>
</comment>
<evidence type="ECO:0000256" key="17">
    <source>
        <dbReference type="ARBA" id="ARBA00023157"/>
    </source>
</evidence>
<evidence type="ECO:0000256" key="4">
    <source>
        <dbReference type="ARBA" id="ARBA00022479"/>
    </source>
</evidence>
<comment type="subcellular location">
    <subcellularLocation>
        <location evidence="1">Endoplasmic reticulum</location>
    </subcellularLocation>
    <subcellularLocation>
        <location evidence="2">Golgi apparatus</location>
    </subcellularLocation>
    <subcellularLocation>
        <location evidence="3">Secreted</location>
    </subcellularLocation>
</comment>
<evidence type="ECO:0000256" key="11">
    <source>
        <dbReference type="ARBA" id="ARBA00022824"/>
    </source>
</evidence>
<evidence type="ECO:0000256" key="29">
    <source>
        <dbReference type="RuleBase" id="RU363034"/>
    </source>
</evidence>
<evidence type="ECO:0000256" key="2">
    <source>
        <dbReference type="ARBA" id="ARBA00004555"/>
    </source>
</evidence>
<dbReference type="InterPro" id="IPR043504">
    <property type="entry name" value="Peptidase_S1_PA_chymotrypsin"/>
</dbReference>
<evidence type="ECO:0000256" key="12">
    <source>
        <dbReference type="ARBA" id="ARBA00022825"/>
    </source>
</evidence>
<keyword evidence="13" id="KW-0106">Calcium</keyword>
<evidence type="ECO:0000259" key="33">
    <source>
        <dbReference type="PROSITE" id="PS50998"/>
    </source>
</evidence>
<evidence type="ECO:0000259" key="31">
    <source>
        <dbReference type="PROSITE" id="PS50026"/>
    </source>
</evidence>
<evidence type="ECO:0000256" key="24">
    <source>
        <dbReference type="ARBA" id="ARBA00041306"/>
    </source>
</evidence>
<dbReference type="InterPro" id="IPR035972">
    <property type="entry name" value="GLA-like_dom_SF"/>
</dbReference>
<dbReference type="InterPro" id="IPR012224">
    <property type="entry name" value="Pept_S1A_FX"/>
</dbReference>
<dbReference type="Ensembl" id="ENSMMUT00000095062.1">
    <property type="protein sequence ID" value="ENSMMUP00000072446.1"/>
    <property type="gene ID" value="ENSMMUG00000049035.2"/>
</dbReference>
<evidence type="ECO:0000256" key="19">
    <source>
        <dbReference type="ARBA" id="ARBA00023278"/>
    </source>
</evidence>
<feature type="disulfide bond" evidence="28">
    <location>
        <begin position="122"/>
        <end position="132"/>
    </location>
</feature>
<dbReference type="PROSITE" id="PS00022">
    <property type="entry name" value="EGF_1"/>
    <property type="match status" value="1"/>
</dbReference>
<evidence type="ECO:0000256" key="1">
    <source>
        <dbReference type="ARBA" id="ARBA00004240"/>
    </source>
</evidence>
<evidence type="ECO:0000256" key="20">
    <source>
        <dbReference type="ARBA" id="ARBA00036045"/>
    </source>
</evidence>
<keyword evidence="16" id="KW-0865">Zymogen</keyword>
<dbReference type="InterPro" id="IPR017857">
    <property type="entry name" value="Coagulation_fac-like_Gla_dom"/>
</dbReference>
<dbReference type="SMART" id="SM00069">
    <property type="entry name" value="GLA"/>
    <property type="match status" value="1"/>
</dbReference>
<evidence type="ECO:0000313" key="35">
    <source>
        <dbReference type="Proteomes" id="UP000006718"/>
    </source>
</evidence>
<feature type="domain" description="Peptidase S1" evidence="32">
    <location>
        <begin position="189"/>
        <end position="427"/>
    </location>
</feature>
<evidence type="ECO:0000313" key="34">
    <source>
        <dbReference type="Ensembl" id="ENSMMUP00000072446.1"/>
    </source>
</evidence>
<dbReference type="GO" id="GO:0007596">
    <property type="term" value="P:blood coagulation"/>
    <property type="evidence" value="ECO:0007669"/>
    <property type="project" value="UniProtKB-KW"/>
</dbReference>
<keyword evidence="11" id="KW-0256">Endoplasmic reticulum</keyword>
<dbReference type="Pfam" id="PF00089">
    <property type="entry name" value="Trypsin"/>
    <property type="match status" value="1"/>
</dbReference>
<evidence type="ECO:0000256" key="16">
    <source>
        <dbReference type="ARBA" id="ARBA00023145"/>
    </source>
</evidence>
<keyword evidence="35" id="KW-1185">Reference proteome</keyword>
<evidence type="ECO:0000256" key="13">
    <source>
        <dbReference type="ARBA" id="ARBA00022837"/>
    </source>
</evidence>
<dbReference type="PRINTS" id="PR00001">
    <property type="entry name" value="GLABLOOD"/>
</dbReference>
<feature type="domain" description="Gla" evidence="33">
    <location>
        <begin position="63"/>
        <end position="109"/>
    </location>
</feature>
<dbReference type="FunFam" id="4.10.740.10:FF:000001">
    <property type="entry name" value="vitamin K-dependent protein S"/>
    <property type="match status" value="1"/>
</dbReference>
<evidence type="ECO:0000256" key="28">
    <source>
        <dbReference type="PROSITE-ProRule" id="PRU00076"/>
    </source>
</evidence>
<keyword evidence="4" id="KW-0301">Gamma-carboxyglutamic acid</keyword>
<keyword evidence="5" id="KW-0964">Secreted</keyword>
<evidence type="ECO:0000256" key="6">
    <source>
        <dbReference type="ARBA" id="ARBA00022536"/>
    </source>
</evidence>
<protein>
    <recommendedName>
        <fullName evidence="23">Vitamin K-dependent protein C</fullName>
        <ecNumber evidence="22">3.4.21.69</ecNumber>
    </recommendedName>
    <alternativeName>
        <fullName evidence="26">Anticoagulant protein C</fullName>
    </alternativeName>
    <alternativeName>
        <fullName evidence="24">Autoprothrombin IIA</fullName>
    </alternativeName>
    <alternativeName>
        <fullName evidence="25">Blood coagulation factor XIV</fullName>
    </alternativeName>
</protein>
<dbReference type="GO" id="GO:0005796">
    <property type="term" value="C:Golgi lumen"/>
    <property type="evidence" value="ECO:0007669"/>
    <property type="project" value="UniProtKB-ARBA"/>
</dbReference>
<evidence type="ECO:0000256" key="9">
    <source>
        <dbReference type="ARBA" id="ARBA00022696"/>
    </source>
</evidence>
<dbReference type="PRINTS" id="PR00722">
    <property type="entry name" value="CHYMOTRYPSIN"/>
</dbReference>
<dbReference type="InterPro" id="IPR000152">
    <property type="entry name" value="EGF-type_Asp/Asn_hydroxyl_site"/>
</dbReference>
<feature type="signal peptide" evidence="30">
    <location>
        <begin position="1"/>
        <end position="39"/>
    </location>
</feature>
<dbReference type="PROSITE" id="PS00010">
    <property type="entry name" value="ASX_HYDROXYL"/>
    <property type="match status" value="1"/>
</dbReference>
<dbReference type="AlphaFoldDB" id="A0A5F8A509"/>
<dbReference type="SMART" id="SM00179">
    <property type="entry name" value="EGF_CA"/>
    <property type="match status" value="1"/>
</dbReference>
<dbReference type="SMR" id="A0A5F8A509"/>
<evidence type="ECO:0000256" key="23">
    <source>
        <dbReference type="ARBA" id="ARBA00040219"/>
    </source>
</evidence>
<feature type="chain" id="PRO_5023855218" description="Vitamin K-dependent protein C" evidence="30">
    <location>
        <begin position="40"/>
        <end position="438"/>
    </location>
</feature>
<dbReference type="SUPFAM" id="SSF57196">
    <property type="entry name" value="EGF/Laminin"/>
    <property type="match status" value="1"/>
</dbReference>
<keyword evidence="10 29" id="KW-0378">Hydrolase</keyword>
<dbReference type="InterPro" id="IPR009003">
    <property type="entry name" value="Peptidase_S1_PA"/>
</dbReference>
<evidence type="ECO:0000256" key="3">
    <source>
        <dbReference type="ARBA" id="ARBA00004613"/>
    </source>
</evidence>
<feature type="active site" description="Charge relay system" evidence="27">
    <location>
        <position position="230"/>
    </location>
</feature>
<dbReference type="CDD" id="cd00190">
    <property type="entry name" value="Tryp_SPc"/>
    <property type="match status" value="1"/>
</dbReference>
<dbReference type="PIRSF" id="PIRSF001143">
    <property type="entry name" value="Factor_X"/>
    <property type="match status" value="1"/>
</dbReference>
<keyword evidence="14" id="KW-0333">Golgi apparatus</keyword>
<accession>A0A5F8A509</accession>
<dbReference type="InterPro" id="IPR000742">
    <property type="entry name" value="EGF"/>
</dbReference>
<evidence type="ECO:0000256" key="15">
    <source>
        <dbReference type="ARBA" id="ARBA00023084"/>
    </source>
</evidence>
<dbReference type="PROSITE" id="PS50998">
    <property type="entry name" value="GLA_2"/>
    <property type="match status" value="1"/>
</dbReference>
<keyword evidence="12 29" id="KW-0720">Serine protease</keyword>